<dbReference type="SUPFAM" id="SSF46689">
    <property type="entry name" value="Homeodomain-like"/>
    <property type="match status" value="1"/>
</dbReference>
<keyword evidence="3" id="KW-0804">Transcription</keyword>
<dbReference type="Gene3D" id="1.10.10.60">
    <property type="entry name" value="Homeodomain-like"/>
    <property type="match status" value="1"/>
</dbReference>
<dbReference type="CDD" id="cd00167">
    <property type="entry name" value="SANT"/>
    <property type="match status" value="1"/>
</dbReference>
<keyword evidence="2" id="KW-0805">Transcription regulation</keyword>
<feature type="domain" description="HTH myb-type" evidence="6">
    <location>
        <begin position="16"/>
        <end position="60"/>
    </location>
</feature>
<comment type="caution">
    <text evidence="7">The sequence shown here is derived from an EMBL/GenBank/DDBJ whole genome shotgun (WGS) entry which is preliminary data.</text>
</comment>
<sequence>MLRSYERYLFLCLDFQEDDLIIEPVGKQGNGKWSDIAKHLPGRIGKQCRERWAEIKASAREEHAFAFSLGCRTENSVKNHWNCSISKKIIQSACVSDLYKFRHGSRKWEL</sequence>
<dbReference type="GO" id="GO:0000981">
    <property type="term" value="F:DNA-binding transcription factor activity, RNA polymerase II-specific"/>
    <property type="evidence" value="ECO:0007669"/>
    <property type="project" value="TreeGrafter"/>
</dbReference>
<evidence type="ECO:0000256" key="4">
    <source>
        <dbReference type="ARBA" id="ARBA00023242"/>
    </source>
</evidence>
<name>A0AAP0QPM5_9ROSI</name>
<evidence type="ECO:0000256" key="1">
    <source>
        <dbReference type="ARBA" id="ARBA00004123"/>
    </source>
</evidence>
<evidence type="ECO:0000259" key="6">
    <source>
        <dbReference type="PROSITE" id="PS51294"/>
    </source>
</evidence>
<dbReference type="InterPro" id="IPR001005">
    <property type="entry name" value="SANT/Myb"/>
</dbReference>
<dbReference type="AlphaFoldDB" id="A0AAP0QPM5"/>
<dbReference type="PANTHER" id="PTHR45614:SF232">
    <property type="entry name" value="TRANSCRIPTION FACTOR MYB3R-2"/>
    <property type="match status" value="1"/>
</dbReference>
<dbReference type="PROSITE" id="PS50090">
    <property type="entry name" value="MYB_LIKE"/>
    <property type="match status" value="1"/>
</dbReference>
<dbReference type="InterPro" id="IPR009057">
    <property type="entry name" value="Homeodomain-like_sf"/>
</dbReference>
<protein>
    <recommendedName>
        <fullName evidence="9">Myb-like domain-containing protein</fullName>
    </recommendedName>
</protein>
<evidence type="ECO:0000259" key="5">
    <source>
        <dbReference type="PROSITE" id="PS50090"/>
    </source>
</evidence>
<comment type="subcellular location">
    <subcellularLocation>
        <location evidence="1">Nucleus</location>
    </subcellularLocation>
</comment>
<proteinExistence type="predicted"/>
<dbReference type="Proteomes" id="UP001428341">
    <property type="component" value="Unassembled WGS sequence"/>
</dbReference>
<dbReference type="SMART" id="SM00717">
    <property type="entry name" value="SANT"/>
    <property type="match status" value="1"/>
</dbReference>
<dbReference type="EMBL" id="JBCGBO010000005">
    <property type="protein sequence ID" value="KAK9202370.1"/>
    <property type="molecule type" value="Genomic_DNA"/>
</dbReference>
<dbReference type="PANTHER" id="PTHR45614">
    <property type="entry name" value="MYB PROTEIN-RELATED"/>
    <property type="match status" value="1"/>
</dbReference>
<accession>A0AAP0QPM5</accession>
<keyword evidence="8" id="KW-1185">Reference proteome</keyword>
<dbReference type="InterPro" id="IPR017930">
    <property type="entry name" value="Myb_dom"/>
</dbReference>
<evidence type="ECO:0000313" key="7">
    <source>
        <dbReference type="EMBL" id="KAK9202370.1"/>
    </source>
</evidence>
<gene>
    <name evidence="7" type="ORF">WN944_017580</name>
</gene>
<evidence type="ECO:0000313" key="8">
    <source>
        <dbReference type="Proteomes" id="UP001428341"/>
    </source>
</evidence>
<evidence type="ECO:0008006" key="9">
    <source>
        <dbReference type="Google" id="ProtNLM"/>
    </source>
</evidence>
<dbReference type="GO" id="GO:0005634">
    <property type="term" value="C:nucleus"/>
    <property type="evidence" value="ECO:0007669"/>
    <property type="project" value="UniProtKB-SubCell"/>
</dbReference>
<dbReference type="GO" id="GO:0000978">
    <property type="term" value="F:RNA polymerase II cis-regulatory region sequence-specific DNA binding"/>
    <property type="evidence" value="ECO:0007669"/>
    <property type="project" value="TreeGrafter"/>
</dbReference>
<organism evidence="7 8">
    <name type="scientific">Citrus x changshan-huyou</name>
    <dbReference type="NCBI Taxonomy" id="2935761"/>
    <lineage>
        <taxon>Eukaryota</taxon>
        <taxon>Viridiplantae</taxon>
        <taxon>Streptophyta</taxon>
        <taxon>Embryophyta</taxon>
        <taxon>Tracheophyta</taxon>
        <taxon>Spermatophyta</taxon>
        <taxon>Magnoliopsida</taxon>
        <taxon>eudicotyledons</taxon>
        <taxon>Gunneridae</taxon>
        <taxon>Pentapetalae</taxon>
        <taxon>rosids</taxon>
        <taxon>malvids</taxon>
        <taxon>Sapindales</taxon>
        <taxon>Rutaceae</taxon>
        <taxon>Aurantioideae</taxon>
        <taxon>Citrus</taxon>
    </lineage>
</organism>
<dbReference type="PROSITE" id="PS51294">
    <property type="entry name" value="HTH_MYB"/>
    <property type="match status" value="1"/>
</dbReference>
<feature type="domain" description="Myb-like" evidence="5">
    <location>
        <begin position="16"/>
        <end position="56"/>
    </location>
</feature>
<dbReference type="Pfam" id="PF00249">
    <property type="entry name" value="Myb_DNA-binding"/>
    <property type="match status" value="1"/>
</dbReference>
<evidence type="ECO:0000256" key="3">
    <source>
        <dbReference type="ARBA" id="ARBA00023163"/>
    </source>
</evidence>
<reference evidence="7 8" key="1">
    <citation type="submission" date="2024-05" db="EMBL/GenBank/DDBJ databases">
        <title>Haplotype-resolved chromosome-level genome assembly of Huyou (Citrus changshanensis).</title>
        <authorList>
            <person name="Miao C."/>
            <person name="Chen W."/>
            <person name="Wu Y."/>
            <person name="Wang L."/>
            <person name="Zhao S."/>
            <person name="Grierson D."/>
            <person name="Xu C."/>
            <person name="Chen K."/>
        </authorList>
    </citation>
    <scope>NUCLEOTIDE SEQUENCE [LARGE SCALE GENOMIC DNA]</scope>
    <source>
        <strain evidence="7">01-14</strain>
        <tissue evidence="7">Leaf</tissue>
    </source>
</reference>
<dbReference type="InterPro" id="IPR050560">
    <property type="entry name" value="MYB_TF"/>
</dbReference>
<evidence type="ECO:0000256" key="2">
    <source>
        <dbReference type="ARBA" id="ARBA00023015"/>
    </source>
</evidence>
<keyword evidence="4" id="KW-0539">Nucleus</keyword>